<dbReference type="Proteomes" id="UP000183015">
    <property type="component" value="Unassembled WGS sequence"/>
</dbReference>
<proteinExistence type="predicted"/>
<dbReference type="STRING" id="235985.SAMN05414137_114201"/>
<reference evidence="2" key="1">
    <citation type="submission" date="2016-10" db="EMBL/GenBank/DDBJ databases">
        <authorList>
            <person name="Varghese N."/>
        </authorList>
    </citation>
    <scope>NUCLEOTIDE SEQUENCE [LARGE SCALE GENOMIC DNA]</scope>
    <source>
        <strain evidence="2">DSM 45096 / BCRC 16803 / CGMCC 4.1857 / CIP 109030 / JCM 12277 / KCTC 19219 / NBRC 100920 / 33214</strain>
    </source>
</reference>
<dbReference type="RefSeq" id="WP_161791322.1">
    <property type="nucleotide sequence ID" value="NZ_BBPN01000035.1"/>
</dbReference>
<evidence type="ECO:0000313" key="1">
    <source>
        <dbReference type="EMBL" id="SEL88155.1"/>
    </source>
</evidence>
<evidence type="ECO:0000313" key="2">
    <source>
        <dbReference type="Proteomes" id="UP000183015"/>
    </source>
</evidence>
<organism evidence="1 2">
    <name type="scientific">Streptacidiphilus jiangxiensis</name>
    <dbReference type="NCBI Taxonomy" id="235985"/>
    <lineage>
        <taxon>Bacteria</taxon>
        <taxon>Bacillati</taxon>
        <taxon>Actinomycetota</taxon>
        <taxon>Actinomycetes</taxon>
        <taxon>Kitasatosporales</taxon>
        <taxon>Streptomycetaceae</taxon>
        <taxon>Streptacidiphilus</taxon>
    </lineage>
</organism>
<dbReference type="EMBL" id="FOAZ01000014">
    <property type="protein sequence ID" value="SEL88155.1"/>
    <property type="molecule type" value="Genomic_DNA"/>
</dbReference>
<protein>
    <recommendedName>
        <fullName evidence="3">Aldo/keto reductase</fullName>
    </recommendedName>
</protein>
<evidence type="ECO:0008006" key="3">
    <source>
        <dbReference type="Google" id="ProtNLM"/>
    </source>
</evidence>
<sequence>MADHLVPIPGNPGRVAQNTAAADLPLTAGDLARIAEVAPDGGIGGRLN</sequence>
<accession>A0A1H7TUC3</accession>
<dbReference type="AlphaFoldDB" id="A0A1H7TUC3"/>
<name>A0A1H7TUC3_STRJI</name>
<gene>
    <name evidence="1" type="ORF">SAMN05414137_114201</name>
</gene>
<keyword evidence="2" id="KW-1185">Reference proteome</keyword>